<accession>A0A2U1NQY7</accession>
<dbReference type="Proteomes" id="UP000245207">
    <property type="component" value="Unassembled WGS sequence"/>
</dbReference>
<keyword evidence="1" id="KW-1133">Transmembrane helix</keyword>
<name>A0A2U1NQY7_ARTAN</name>
<reference evidence="3 4" key="1">
    <citation type="journal article" date="2018" name="Mol. Plant">
        <title>The genome of Artemisia annua provides insight into the evolution of Asteraceae family and artemisinin biosynthesis.</title>
        <authorList>
            <person name="Shen Q."/>
            <person name="Zhang L."/>
            <person name="Liao Z."/>
            <person name="Wang S."/>
            <person name="Yan T."/>
            <person name="Shi P."/>
            <person name="Liu M."/>
            <person name="Fu X."/>
            <person name="Pan Q."/>
            <person name="Wang Y."/>
            <person name="Lv Z."/>
            <person name="Lu X."/>
            <person name="Zhang F."/>
            <person name="Jiang W."/>
            <person name="Ma Y."/>
            <person name="Chen M."/>
            <person name="Hao X."/>
            <person name="Li L."/>
            <person name="Tang Y."/>
            <person name="Lv G."/>
            <person name="Zhou Y."/>
            <person name="Sun X."/>
            <person name="Brodelius P.E."/>
            <person name="Rose J.K.C."/>
            <person name="Tang K."/>
        </authorList>
    </citation>
    <scope>NUCLEOTIDE SEQUENCE [LARGE SCALE GENOMIC DNA]</scope>
    <source>
        <strain evidence="4">cv. Huhao1</strain>
        <tissue evidence="3">Leaf</tissue>
    </source>
</reference>
<dbReference type="CDD" id="cd22159">
    <property type="entry name" value="F-box_AtTIR1-like"/>
    <property type="match status" value="1"/>
</dbReference>
<evidence type="ECO:0000256" key="1">
    <source>
        <dbReference type="SAM" id="Phobius"/>
    </source>
</evidence>
<dbReference type="Gene3D" id="1.20.1280.50">
    <property type="match status" value="1"/>
</dbReference>
<evidence type="ECO:0000313" key="4">
    <source>
        <dbReference type="Proteomes" id="UP000245207"/>
    </source>
</evidence>
<dbReference type="SUPFAM" id="SSF52047">
    <property type="entry name" value="RNI-like"/>
    <property type="match status" value="1"/>
</dbReference>
<dbReference type="SMART" id="SM00367">
    <property type="entry name" value="LRR_CC"/>
    <property type="match status" value="6"/>
</dbReference>
<dbReference type="Gene3D" id="3.80.10.10">
    <property type="entry name" value="Ribonuclease Inhibitor"/>
    <property type="match status" value="1"/>
</dbReference>
<keyword evidence="4" id="KW-1185">Reference proteome</keyword>
<dbReference type="EMBL" id="PKPP01002341">
    <property type="protein sequence ID" value="PWA75888.1"/>
    <property type="molecule type" value="Genomic_DNA"/>
</dbReference>
<feature type="domain" description="COI1 F-box" evidence="2">
    <location>
        <begin position="55"/>
        <end position="93"/>
    </location>
</feature>
<dbReference type="InterPro" id="IPR006553">
    <property type="entry name" value="Leu-rich_rpt_Cys-con_subtyp"/>
</dbReference>
<dbReference type="AlphaFoldDB" id="A0A2U1NQY7"/>
<dbReference type="STRING" id="35608.A0A2U1NQY7"/>
<dbReference type="Pfam" id="PF18511">
    <property type="entry name" value="F-box_5"/>
    <property type="match status" value="1"/>
</dbReference>
<keyword evidence="1" id="KW-0812">Transmembrane</keyword>
<dbReference type="InterPro" id="IPR032675">
    <property type="entry name" value="LRR_dom_sf"/>
</dbReference>
<evidence type="ECO:0000313" key="3">
    <source>
        <dbReference type="EMBL" id="PWA75888.1"/>
    </source>
</evidence>
<keyword evidence="1" id="KW-0472">Membrane</keyword>
<protein>
    <recommendedName>
        <fullName evidence="2">COI1 F-box domain-containing protein</fullName>
    </recommendedName>
</protein>
<proteinExistence type="predicted"/>
<dbReference type="PANTHER" id="PTHR16134">
    <property type="entry name" value="F-BOX/TPR REPEAT PROTEIN POF3"/>
    <property type="match status" value="1"/>
</dbReference>
<comment type="caution">
    <text evidence="3">The sequence shown here is derived from an EMBL/GenBank/DDBJ whole genome shotgun (WGS) entry which is preliminary data.</text>
</comment>
<dbReference type="GO" id="GO:0031146">
    <property type="term" value="P:SCF-dependent proteasomal ubiquitin-dependent protein catabolic process"/>
    <property type="evidence" value="ECO:0007669"/>
    <property type="project" value="TreeGrafter"/>
</dbReference>
<evidence type="ECO:0000259" key="2">
    <source>
        <dbReference type="Pfam" id="PF18511"/>
    </source>
</evidence>
<dbReference type="PANTHER" id="PTHR16134:SF43">
    <property type="entry name" value="CORONATINE-INSENSITIVE PROTEIN 1"/>
    <property type="match status" value="1"/>
</dbReference>
<gene>
    <name evidence="3" type="ORF">CTI12_AA239050</name>
</gene>
<feature type="transmembrane region" description="Helical" evidence="1">
    <location>
        <begin position="672"/>
        <end position="692"/>
    </location>
</feature>
<dbReference type="InterPro" id="IPR041567">
    <property type="entry name" value="COI1_F-box"/>
</dbReference>
<organism evidence="3 4">
    <name type="scientific">Artemisia annua</name>
    <name type="common">Sweet wormwood</name>
    <dbReference type="NCBI Taxonomy" id="35608"/>
    <lineage>
        <taxon>Eukaryota</taxon>
        <taxon>Viridiplantae</taxon>
        <taxon>Streptophyta</taxon>
        <taxon>Embryophyta</taxon>
        <taxon>Tracheophyta</taxon>
        <taxon>Spermatophyta</taxon>
        <taxon>Magnoliopsida</taxon>
        <taxon>eudicotyledons</taxon>
        <taxon>Gunneridae</taxon>
        <taxon>Pentapetalae</taxon>
        <taxon>asterids</taxon>
        <taxon>campanulids</taxon>
        <taxon>Asterales</taxon>
        <taxon>Asteraceae</taxon>
        <taxon>Asteroideae</taxon>
        <taxon>Anthemideae</taxon>
        <taxon>Artemisiinae</taxon>
        <taxon>Artemisia</taxon>
    </lineage>
</organism>
<sequence length="722" mass="81911">MFDKNKKMSSYAKPSSKFSQKSCFSHSFSKLCSFLSKVKSKPSSKDMDNERINDLIDTVFSCVLPYIQNGSDRNSVSLVCRRWYELDCLTRKHVTVDMFFAKSPSRLLNRFPFLESLTLKGFPYALFGESSHFITPWIQEIAVSFTRLKSLHMRHLAVHDSDMELLARTRGKDLTVLMINKCHGFSSDGLMHIAKYCNRLKTFILEGNTMRVLDQKWVHELALNNTGIESFSTKSSDCLYDDKDCTRSLALLAKNCSQSLISLKIGPLNLSYFGNVFSHASRLEDFVGARFDQNGEYGGFEFPPNVRCLGINKLHVTLFPYVLPLANQLTELDLVFIDLDPDDQCFLLERCPNLEVLDSMDVCGDRGLQVIGQYCKKLRKFTYRFWPPVHSALASHVGLISLAQGCLDLEYLHIELTGISNVAMECIGTHLTNLHDFSVGIMYRADIIGNVPLDNGVRAMLIGCNKLERLYIHLRSRGLTDVGLQYIGKYGHNLRYLSLGNVGESDAGLVELSKGCPKLRKLVLTKCPFSEQALATFLFNLPSLRYVWSGCSKGEKIMAIVRNVWRKLRVAAKHKENKWRTMLSVKFLDCFMELQTEGLSSGGHWPNQLYSLLAIVNRVDQMYVFAIVHRCQTGESEELGNWSNGILSLVRILSPAIGNPSYLQSMLSTFTYFAKLFMVVLCCCFSLATCLVRCRIMRFLVQFPVRFGSVMEPSSHARSFRE</sequence>
<dbReference type="GO" id="GO:0019005">
    <property type="term" value="C:SCF ubiquitin ligase complex"/>
    <property type="evidence" value="ECO:0007669"/>
    <property type="project" value="TreeGrafter"/>
</dbReference>
<dbReference type="OrthoDB" id="550575at2759"/>